<evidence type="ECO:0000313" key="3">
    <source>
        <dbReference type="Proteomes" id="UP000800094"/>
    </source>
</evidence>
<feature type="transmembrane region" description="Helical" evidence="1">
    <location>
        <begin position="197"/>
        <end position="215"/>
    </location>
</feature>
<organism evidence="2 3">
    <name type="scientific">Trematosphaeria pertusa</name>
    <dbReference type="NCBI Taxonomy" id="390896"/>
    <lineage>
        <taxon>Eukaryota</taxon>
        <taxon>Fungi</taxon>
        <taxon>Dikarya</taxon>
        <taxon>Ascomycota</taxon>
        <taxon>Pezizomycotina</taxon>
        <taxon>Dothideomycetes</taxon>
        <taxon>Pleosporomycetidae</taxon>
        <taxon>Pleosporales</taxon>
        <taxon>Massarineae</taxon>
        <taxon>Trematosphaeriaceae</taxon>
        <taxon>Trematosphaeria</taxon>
    </lineage>
</organism>
<dbReference type="AlphaFoldDB" id="A0A6A6ILA4"/>
<keyword evidence="1" id="KW-1133">Transmembrane helix</keyword>
<dbReference type="EMBL" id="ML987193">
    <property type="protein sequence ID" value="KAF2251395.1"/>
    <property type="molecule type" value="Genomic_DNA"/>
</dbReference>
<evidence type="ECO:0000256" key="1">
    <source>
        <dbReference type="SAM" id="Phobius"/>
    </source>
</evidence>
<feature type="transmembrane region" description="Helical" evidence="1">
    <location>
        <begin position="276"/>
        <end position="294"/>
    </location>
</feature>
<dbReference type="GeneID" id="54582052"/>
<feature type="transmembrane region" description="Helical" evidence="1">
    <location>
        <begin position="227"/>
        <end position="245"/>
    </location>
</feature>
<keyword evidence="3" id="KW-1185">Reference proteome</keyword>
<feature type="transmembrane region" description="Helical" evidence="1">
    <location>
        <begin position="306"/>
        <end position="332"/>
    </location>
</feature>
<feature type="transmembrane region" description="Helical" evidence="1">
    <location>
        <begin position="118"/>
        <end position="148"/>
    </location>
</feature>
<keyword evidence="1" id="KW-0812">Transmembrane</keyword>
<dbReference type="Proteomes" id="UP000800094">
    <property type="component" value="Unassembled WGS sequence"/>
</dbReference>
<dbReference type="OrthoDB" id="2431938at2759"/>
<feature type="transmembrane region" description="Helical" evidence="1">
    <location>
        <begin position="168"/>
        <end position="185"/>
    </location>
</feature>
<name>A0A6A6ILA4_9PLEO</name>
<accession>A0A6A6ILA4</accession>
<proteinExistence type="predicted"/>
<keyword evidence="1" id="KW-0472">Membrane</keyword>
<dbReference type="RefSeq" id="XP_033686399.1">
    <property type="nucleotide sequence ID" value="XM_033828722.1"/>
</dbReference>
<sequence>MSARLSKFQRALAASPFLILAITCYRAMDIDKIIAHQLPHLEKGKIGWDGGSLPFKDFYHIKFLDDLWRGTTASFSPSTFGYDALSWWQMFTFLQDLGPLYAMWLLESYREGNQGTPAYFPTIFASAGQLLGIGPVASIFCFLCFVFAPRASHSVLGSPVRTPNAFILQSVLLLFHTLPAFGAFLSPTLEGKHYWTWAWQMAPLWVGVGNTFFNYLTKGAAPRIPPWVPLAAMSAISASTWIYTLRASPYTLWEIFIPEAAVQTEFEPHMRKALQLDSLFGFGSGYLWLVYAFYDLWAAGFVGKQWMVVGALIPVFAICVGPGAALAIGWVWRESVLQRVA</sequence>
<reference evidence="2" key="1">
    <citation type="journal article" date="2020" name="Stud. Mycol.">
        <title>101 Dothideomycetes genomes: a test case for predicting lifestyles and emergence of pathogens.</title>
        <authorList>
            <person name="Haridas S."/>
            <person name="Albert R."/>
            <person name="Binder M."/>
            <person name="Bloem J."/>
            <person name="Labutti K."/>
            <person name="Salamov A."/>
            <person name="Andreopoulos B."/>
            <person name="Baker S."/>
            <person name="Barry K."/>
            <person name="Bills G."/>
            <person name="Bluhm B."/>
            <person name="Cannon C."/>
            <person name="Castanera R."/>
            <person name="Culley D."/>
            <person name="Daum C."/>
            <person name="Ezra D."/>
            <person name="Gonzalez J."/>
            <person name="Henrissat B."/>
            <person name="Kuo A."/>
            <person name="Liang C."/>
            <person name="Lipzen A."/>
            <person name="Lutzoni F."/>
            <person name="Magnuson J."/>
            <person name="Mondo S."/>
            <person name="Nolan M."/>
            <person name="Ohm R."/>
            <person name="Pangilinan J."/>
            <person name="Park H.-J."/>
            <person name="Ramirez L."/>
            <person name="Alfaro M."/>
            <person name="Sun H."/>
            <person name="Tritt A."/>
            <person name="Yoshinaga Y."/>
            <person name="Zwiers L.-H."/>
            <person name="Turgeon B."/>
            <person name="Goodwin S."/>
            <person name="Spatafora J."/>
            <person name="Crous P."/>
            <person name="Grigoriev I."/>
        </authorList>
    </citation>
    <scope>NUCLEOTIDE SEQUENCE</scope>
    <source>
        <strain evidence="2">CBS 122368</strain>
    </source>
</reference>
<evidence type="ECO:0000313" key="2">
    <source>
        <dbReference type="EMBL" id="KAF2251395.1"/>
    </source>
</evidence>
<protein>
    <submittedName>
        <fullName evidence="2">Uncharacterized protein</fullName>
    </submittedName>
</protein>
<gene>
    <name evidence="2" type="ORF">BU26DRAFT_518054</name>
</gene>